<evidence type="ECO:0000313" key="10">
    <source>
        <dbReference type="Proteomes" id="UP000006228"/>
    </source>
</evidence>
<keyword evidence="6" id="KW-0812">Transmembrane</keyword>
<sequence length="629" mass="68752">MAGTPVNQRIMQSLSIRMKLILINLTLLLGVGVYAYYEQTSLNRLTSLEHAAADNLSSSVDLLMLRRHEKDFLARRDSKYISRFDDTYTQLDERIKALDKTLLSHQLDLSRQNEQILSTLAQYRRQFHQLANQVNTINGKDSTTNLTSQLNRYRLELKQATSLEQDFILKVALMALIEVELRYLVTPNETTIEEYQAALTSFDATAGLPAQLRDVFNQYQQTATQHMVAVETLGVSAEQGLRGALRSNVHKTEKAIAGLQSEITTAITQATDSIKNQLHAIGAGLVVLISSLLFLIGRSILSRIKAINRLMKDIASGNGDLTVRMNAKGNDELASLAHSFDTFIASLHGHIKELASVMQVLSESSCSSEKAASQSMTNAQQQKLESESVATAVNELVMTTNEITANIESAAHNAERVKTEANSALSKTLATGERIDTLAVSIEESQAQIMSLEAQSREINQVVSTIQGIAEQTNLLALNAAIEAARAGESGRGFAVVADEVRQLSLMTNDSTHQIESTIQGLTQGISQTVAKMASSAEQARTTNSHTHEVVHAIEGISAQVSEMFDMNTQIATASEEQSAVSAEIDRNITEIAHLAGNTYDIVSSSVKCSEQVSGVSHKLESIVQQFRY</sequence>
<evidence type="ECO:0000256" key="3">
    <source>
        <dbReference type="ARBA" id="ARBA00029447"/>
    </source>
</evidence>
<accession>E8MAS2</accession>
<dbReference type="InterPro" id="IPR004089">
    <property type="entry name" value="MCPsignal_dom"/>
</dbReference>
<evidence type="ECO:0000256" key="6">
    <source>
        <dbReference type="SAM" id="Phobius"/>
    </source>
</evidence>
<feature type="domain" description="Methyl-accepting transducer" evidence="7">
    <location>
        <begin position="357"/>
        <end position="593"/>
    </location>
</feature>
<evidence type="ECO:0000313" key="9">
    <source>
        <dbReference type="EMBL" id="EGA68917.1"/>
    </source>
</evidence>
<evidence type="ECO:0000259" key="8">
    <source>
        <dbReference type="PROSITE" id="PS50885"/>
    </source>
</evidence>
<evidence type="ECO:0000256" key="2">
    <source>
        <dbReference type="ARBA" id="ARBA00023224"/>
    </source>
</evidence>
<comment type="caution">
    <text evidence="9">The sequence shown here is derived from an EMBL/GenBank/DDBJ whole genome shotgun (WGS) entry which is preliminary data.</text>
</comment>
<comment type="subcellular location">
    <subcellularLocation>
        <location evidence="1">Membrane</location>
    </subcellularLocation>
</comment>
<dbReference type="eggNOG" id="COG0840">
    <property type="taxonomic scope" value="Bacteria"/>
</dbReference>
<dbReference type="OrthoDB" id="8724845at2"/>
<dbReference type="Gene3D" id="1.10.287.950">
    <property type="entry name" value="Methyl-accepting chemotaxis protein"/>
    <property type="match status" value="1"/>
</dbReference>
<dbReference type="PANTHER" id="PTHR32089:SF112">
    <property type="entry name" value="LYSOZYME-LIKE PROTEIN-RELATED"/>
    <property type="match status" value="1"/>
</dbReference>
<dbReference type="AlphaFoldDB" id="E8MAS2"/>
<feature type="coiled-coil region" evidence="5">
    <location>
        <begin position="435"/>
        <end position="462"/>
    </location>
</feature>
<dbReference type="GO" id="GO:0006935">
    <property type="term" value="P:chemotaxis"/>
    <property type="evidence" value="ECO:0007669"/>
    <property type="project" value="UniProtKB-ARBA"/>
</dbReference>
<dbReference type="EMBL" id="AEVT01000096">
    <property type="protein sequence ID" value="EGA68917.1"/>
    <property type="molecule type" value="Genomic_DNA"/>
</dbReference>
<evidence type="ECO:0000256" key="1">
    <source>
        <dbReference type="ARBA" id="ARBA00004370"/>
    </source>
</evidence>
<dbReference type="SMART" id="SM00304">
    <property type="entry name" value="HAMP"/>
    <property type="match status" value="1"/>
</dbReference>
<dbReference type="GO" id="GO:0007165">
    <property type="term" value="P:signal transduction"/>
    <property type="evidence" value="ECO:0007669"/>
    <property type="project" value="UniProtKB-KW"/>
</dbReference>
<dbReference type="SUPFAM" id="SSF58104">
    <property type="entry name" value="Methyl-accepting chemotaxis protein (MCP) signaling domain"/>
    <property type="match status" value="1"/>
</dbReference>
<dbReference type="Pfam" id="PF00015">
    <property type="entry name" value="MCPsignal"/>
    <property type="match status" value="1"/>
</dbReference>
<dbReference type="GeneID" id="95570635"/>
<feature type="transmembrane region" description="Helical" evidence="6">
    <location>
        <begin position="20"/>
        <end position="37"/>
    </location>
</feature>
<dbReference type="CDD" id="cd06225">
    <property type="entry name" value="HAMP"/>
    <property type="match status" value="1"/>
</dbReference>
<gene>
    <name evidence="9" type="ORF">VISI1226_20974</name>
</gene>
<keyword evidence="5" id="KW-0175">Coiled coil</keyword>
<feature type="domain" description="HAMP" evidence="8">
    <location>
        <begin position="298"/>
        <end position="352"/>
    </location>
</feature>
<protein>
    <submittedName>
        <fullName evidence="9">Methyl-accepting chemotaxis protein</fullName>
    </submittedName>
</protein>
<dbReference type="Proteomes" id="UP000006228">
    <property type="component" value="Unassembled WGS sequence"/>
</dbReference>
<dbReference type="SMART" id="SM00283">
    <property type="entry name" value="MA"/>
    <property type="match status" value="1"/>
</dbReference>
<organism evidence="9 10">
    <name type="scientific">Vibrio sinaloensis DSM 21326</name>
    <dbReference type="NCBI Taxonomy" id="945550"/>
    <lineage>
        <taxon>Bacteria</taxon>
        <taxon>Pseudomonadati</taxon>
        <taxon>Pseudomonadota</taxon>
        <taxon>Gammaproteobacteria</taxon>
        <taxon>Vibrionales</taxon>
        <taxon>Vibrionaceae</taxon>
        <taxon>Vibrio</taxon>
        <taxon>Vibrio oreintalis group</taxon>
    </lineage>
</organism>
<dbReference type="GO" id="GO:0016020">
    <property type="term" value="C:membrane"/>
    <property type="evidence" value="ECO:0007669"/>
    <property type="project" value="UniProtKB-SubCell"/>
</dbReference>
<reference evidence="9 10" key="1">
    <citation type="journal article" date="2012" name="Int. J. Syst. Evol. Microbiol.">
        <title>Vibrio caribbeanicus sp. nov., isolated from the marine sponge Scleritoderma cyanea.</title>
        <authorList>
            <person name="Hoffmann M."/>
            <person name="Monday S.R."/>
            <person name="Allard M.W."/>
            <person name="Strain E.A."/>
            <person name="Whittaker P."/>
            <person name="Naum M."/>
            <person name="McCarthy P.J."/>
            <person name="Lopez J.V."/>
            <person name="Fischer M."/>
            <person name="Brown E.W."/>
        </authorList>
    </citation>
    <scope>NUCLEOTIDE SEQUENCE [LARGE SCALE GENOMIC DNA]</scope>
    <source>
        <strain evidence="10">DSMZ 21326</strain>
    </source>
</reference>
<evidence type="ECO:0000256" key="4">
    <source>
        <dbReference type="PROSITE-ProRule" id="PRU00284"/>
    </source>
</evidence>
<dbReference type="RefSeq" id="WP_008079498.1">
    <property type="nucleotide sequence ID" value="NZ_AEVT01000096.1"/>
</dbReference>
<dbReference type="Pfam" id="PF00672">
    <property type="entry name" value="HAMP"/>
    <property type="match status" value="1"/>
</dbReference>
<dbReference type="InterPro" id="IPR003660">
    <property type="entry name" value="HAMP_dom"/>
</dbReference>
<dbReference type="FunFam" id="1.10.287.950:FF:000001">
    <property type="entry name" value="Methyl-accepting chemotaxis sensory transducer"/>
    <property type="match status" value="1"/>
</dbReference>
<proteinExistence type="inferred from homology"/>
<name>E8MAS2_PHOS4</name>
<dbReference type="CDD" id="cd11386">
    <property type="entry name" value="MCP_signal"/>
    <property type="match status" value="1"/>
</dbReference>
<evidence type="ECO:0000256" key="5">
    <source>
        <dbReference type="SAM" id="Coils"/>
    </source>
</evidence>
<keyword evidence="2 4" id="KW-0807">Transducer</keyword>
<keyword evidence="6" id="KW-1133">Transmembrane helix</keyword>
<dbReference type="PROSITE" id="PS50111">
    <property type="entry name" value="CHEMOTAXIS_TRANSDUC_2"/>
    <property type="match status" value="1"/>
</dbReference>
<evidence type="ECO:0000259" key="7">
    <source>
        <dbReference type="PROSITE" id="PS50111"/>
    </source>
</evidence>
<keyword evidence="6" id="KW-0472">Membrane</keyword>
<dbReference type="PROSITE" id="PS50885">
    <property type="entry name" value="HAMP"/>
    <property type="match status" value="1"/>
</dbReference>
<comment type="similarity">
    <text evidence="3">Belongs to the methyl-accepting chemotaxis (MCP) protein family.</text>
</comment>
<feature type="transmembrane region" description="Helical" evidence="6">
    <location>
        <begin position="278"/>
        <end position="301"/>
    </location>
</feature>
<dbReference type="PANTHER" id="PTHR32089">
    <property type="entry name" value="METHYL-ACCEPTING CHEMOTAXIS PROTEIN MCPB"/>
    <property type="match status" value="1"/>
</dbReference>